<dbReference type="SUPFAM" id="SSF69318">
    <property type="entry name" value="Integrin alpha N-terminal domain"/>
    <property type="match status" value="1"/>
</dbReference>
<organism evidence="2 3">
    <name type="scientific">Brevifollis gellanilyticus</name>
    <dbReference type="NCBI Taxonomy" id="748831"/>
    <lineage>
        <taxon>Bacteria</taxon>
        <taxon>Pseudomonadati</taxon>
        <taxon>Verrucomicrobiota</taxon>
        <taxon>Verrucomicrobiia</taxon>
        <taxon>Verrucomicrobiales</taxon>
        <taxon>Verrucomicrobiaceae</taxon>
    </lineage>
</organism>
<dbReference type="EMBL" id="BKAG01000063">
    <property type="protein sequence ID" value="GEP45920.1"/>
    <property type="molecule type" value="Genomic_DNA"/>
</dbReference>
<dbReference type="InterPro" id="IPR028994">
    <property type="entry name" value="Integrin_alpha_N"/>
</dbReference>
<proteinExistence type="predicted"/>
<dbReference type="Proteomes" id="UP000321577">
    <property type="component" value="Unassembled WGS sequence"/>
</dbReference>
<comment type="caution">
    <text evidence="2">The sequence shown here is derived from an EMBL/GenBank/DDBJ whole genome shotgun (WGS) entry which is preliminary data.</text>
</comment>
<evidence type="ECO:0000313" key="2">
    <source>
        <dbReference type="EMBL" id="GEP45920.1"/>
    </source>
</evidence>
<sequence>MSGGTLEIQRLPQPEAAPIEHEWRAAIGMIELWSLGLTMKYYLYFALASMAFAWVASADDIRHEVAVVTNPVDDYLSICGWEFDVEGGGYSTCAIDLDGDRLADQMFANAATSGTGGNAATIYLARKDGKFTRIGTLGHGVMATETIKTGGRLMHCFWSFGGGSWSITTYLISHDGLKEIMTTGGERHDERFQKLFDEVFATSFKPDYRFVAARPKPKTGQGGAAKPATPGR</sequence>
<accession>A0A512MGQ5</accession>
<protein>
    <submittedName>
        <fullName evidence="2">Uncharacterized protein</fullName>
    </submittedName>
</protein>
<evidence type="ECO:0000256" key="1">
    <source>
        <dbReference type="SAM" id="MobiDB-lite"/>
    </source>
</evidence>
<reference evidence="2 3" key="1">
    <citation type="submission" date="2019-07" db="EMBL/GenBank/DDBJ databases">
        <title>Whole genome shotgun sequence of Brevifollis gellanilyticus NBRC 108608.</title>
        <authorList>
            <person name="Hosoyama A."/>
            <person name="Uohara A."/>
            <person name="Ohji S."/>
            <person name="Ichikawa N."/>
        </authorList>
    </citation>
    <scope>NUCLEOTIDE SEQUENCE [LARGE SCALE GENOMIC DNA]</scope>
    <source>
        <strain evidence="2 3">NBRC 108608</strain>
    </source>
</reference>
<gene>
    <name evidence="2" type="ORF">BGE01nite_52110</name>
</gene>
<evidence type="ECO:0000313" key="3">
    <source>
        <dbReference type="Proteomes" id="UP000321577"/>
    </source>
</evidence>
<keyword evidence="3" id="KW-1185">Reference proteome</keyword>
<dbReference type="AlphaFoldDB" id="A0A512MGQ5"/>
<feature type="region of interest" description="Disordered" evidence="1">
    <location>
        <begin position="213"/>
        <end position="232"/>
    </location>
</feature>
<name>A0A512MGQ5_9BACT</name>